<dbReference type="AlphaFoldDB" id="A0A0D7BBR3"/>
<dbReference type="EMBL" id="KN880539">
    <property type="protein sequence ID" value="KIY66951.1"/>
    <property type="molecule type" value="Genomic_DNA"/>
</dbReference>
<evidence type="ECO:0000313" key="2">
    <source>
        <dbReference type="EMBL" id="KIY66951.1"/>
    </source>
</evidence>
<reference evidence="2 3" key="1">
    <citation type="journal article" date="2015" name="Fungal Genet. Biol.">
        <title>Evolution of novel wood decay mechanisms in Agaricales revealed by the genome sequences of Fistulina hepatica and Cylindrobasidium torrendii.</title>
        <authorList>
            <person name="Floudas D."/>
            <person name="Held B.W."/>
            <person name="Riley R."/>
            <person name="Nagy L.G."/>
            <person name="Koehler G."/>
            <person name="Ransdell A.S."/>
            <person name="Younus H."/>
            <person name="Chow J."/>
            <person name="Chiniquy J."/>
            <person name="Lipzen A."/>
            <person name="Tritt A."/>
            <person name="Sun H."/>
            <person name="Haridas S."/>
            <person name="LaButti K."/>
            <person name="Ohm R.A."/>
            <person name="Kues U."/>
            <person name="Blanchette R.A."/>
            <person name="Grigoriev I.V."/>
            <person name="Minto R.E."/>
            <person name="Hibbett D.S."/>
        </authorList>
    </citation>
    <scope>NUCLEOTIDE SEQUENCE [LARGE SCALE GENOMIC DNA]</scope>
    <source>
        <strain evidence="2 3">FP15055 ss-10</strain>
    </source>
</reference>
<proteinExistence type="predicted"/>
<evidence type="ECO:0000313" key="3">
    <source>
        <dbReference type="Proteomes" id="UP000054007"/>
    </source>
</evidence>
<gene>
    <name evidence="2" type="ORF">CYLTODRAFT_422965</name>
</gene>
<sequence length="188" mass="21309">MDGAVFLPRLVPHLYPANTRRNQQRRQRAQRGRGGARTGAGCSKLGVAKSRLREVVADCETLDTIDLTCEPETEPPKPHIEDQDMYARPKTSSTVDAYAGVEIVTMHSVSSEDTDEEDDEELYHRYSTSTQCRTLSFDYHHNYKVSPTFLKGLGAMERIEVITMNEDAVVECFGKSVWGDEDHLYDEY</sequence>
<feature type="compositionally biased region" description="Basic residues" evidence="1">
    <location>
        <begin position="22"/>
        <end position="31"/>
    </location>
</feature>
<feature type="region of interest" description="Disordered" evidence="1">
    <location>
        <begin position="15"/>
        <end position="42"/>
    </location>
</feature>
<keyword evidence="3" id="KW-1185">Reference proteome</keyword>
<protein>
    <submittedName>
        <fullName evidence="2">Uncharacterized protein</fullName>
    </submittedName>
</protein>
<organism evidence="2 3">
    <name type="scientific">Cylindrobasidium torrendii FP15055 ss-10</name>
    <dbReference type="NCBI Taxonomy" id="1314674"/>
    <lineage>
        <taxon>Eukaryota</taxon>
        <taxon>Fungi</taxon>
        <taxon>Dikarya</taxon>
        <taxon>Basidiomycota</taxon>
        <taxon>Agaricomycotina</taxon>
        <taxon>Agaricomycetes</taxon>
        <taxon>Agaricomycetidae</taxon>
        <taxon>Agaricales</taxon>
        <taxon>Marasmiineae</taxon>
        <taxon>Physalacriaceae</taxon>
        <taxon>Cylindrobasidium</taxon>
    </lineage>
</organism>
<evidence type="ECO:0000256" key="1">
    <source>
        <dbReference type="SAM" id="MobiDB-lite"/>
    </source>
</evidence>
<dbReference type="Proteomes" id="UP000054007">
    <property type="component" value="Unassembled WGS sequence"/>
</dbReference>
<accession>A0A0D7BBR3</accession>
<name>A0A0D7BBR3_9AGAR</name>